<dbReference type="Pfam" id="PF00963">
    <property type="entry name" value="Cohesin"/>
    <property type="match status" value="1"/>
</dbReference>
<dbReference type="SUPFAM" id="SSF49452">
    <property type="entry name" value="Starch-binding domain-like"/>
    <property type="match status" value="1"/>
</dbReference>
<dbReference type="PROSITE" id="PS00138">
    <property type="entry name" value="SUBTILASE_SER"/>
    <property type="match status" value="1"/>
</dbReference>
<evidence type="ECO:0000256" key="1">
    <source>
        <dbReference type="ARBA" id="ARBA00011073"/>
    </source>
</evidence>
<dbReference type="PRINTS" id="PR00723">
    <property type="entry name" value="SUBTILISIN"/>
</dbReference>
<keyword evidence="7 9" id="KW-0720">Serine protease</keyword>
<keyword evidence="5 12" id="KW-0732">Signal</keyword>
<evidence type="ECO:0000256" key="12">
    <source>
        <dbReference type="SAM" id="SignalP"/>
    </source>
</evidence>
<dbReference type="Pfam" id="PF05922">
    <property type="entry name" value="Inhibitor_I9"/>
    <property type="match status" value="1"/>
</dbReference>
<evidence type="ECO:0000256" key="3">
    <source>
        <dbReference type="ARBA" id="ARBA00022525"/>
    </source>
</evidence>
<keyword evidence="6 9" id="KW-0378">Hydrolase</keyword>
<gene>
    <name evidence="14" type="ORF">DNH61_18775</name>
</gene>
<dbReference type="InterPro" id="IPR016134">
    <property type="entry name" value="Dockerin_dom"/>
</dbReference>
<dbReference type="CDD" id="cd07474">
    <property type="entry name" value="Peptidases_S8_subtilisin_Vpr-like"/>
    <property type="match status" value="1"/>
</dbReference>
<dbReference type="InterPro" id="IPR015500">
    <property type="entry name" value="Peptidase_S8_subtilisin-rel"/>
</dbReference>
<dbReference type="SUPFAM" id="SSF63446">
    <property type="entry name" value="Type I dockerin domain"/>
    <property type="match status" value="1"/>
</dbReference>
<dbReference type="PANTHER" id="PTHR43806">
    <property type="entry name" value="PEPTIDASE S8"/>
    <property type="match status" value="1"/>
</dbReference>
<dbReference type="InterPro" id="IPR023828">
    <property type="entry name" value="Peptidase_S8_Ser-AS"/>
</dbReference>
<evidence type="ECO:0000256" key="5">
    <source>
        <dbReference type="ARBA" id="ARBA00022729"/>
    </source>
</evidence>
<evidence type="ECO:0000313" key="14">
    <source>
        <dbReference type="EMBL" id="PZD94442.1"/>
    </source>
</evidence>
<dbReference type="InterPro" id="IPR050131">
    <property type="entry name" value="Peptidase_S8_subtilisin-like"/>
</dbReference>
<dbReference type="Gene3D" id="3.50.30.30">
    <property type="match status" value="1"/>
</dbReference>
<dbReference type="Proteomes" id="UP000249522">
    <property type="component" value="Unassembled WGS sequence"/>
</dbReference>
<dbReference type="SUPFAM" id="SSF52025">
    <property type="entry name" value="PA domain"/>
    <property type="match status" value="1"/>
</dbReference>
<evidence type="ECO:0000256" key="11">
    <source>
        <dbReference type="SAM" id="MobiDB-lite"/>
    </source>
</evidence>
<dbReference type="PANTHER" id="PTHR43806:SF65">
    <property type="entry name" value="SERINE PROTEASE APRX"/>
    <property type="match status" value="1"/>
</dbReference>
<feature type="chain" id="PRO_5039530206" description="Dockerin domain-containing protein" evidence="12">
    <location>
        <begin position="23"/>
        <end position="1325"/>
    </location>
</feature>
<evidence type="ECO:0000256" key="7">
    <source>
        <dbReference type="ARBA" id="ARBA00022825"/>
    </source>
</evidence>
<name>A0A2W1LHB9_9BACL</name>
<dbReference type="InterPro" id="IPR036439">
    <property type="entry name" value="Dockerin_dom_sf"/>
</dbReference>
<dbReference type="EMBL" id="QKRB01000053">
    <property type="protein sequence ID" value="PZD94442.1"/>
    <property type="molecule type" value="Genomic_DNA"/>
</dbReference>
<dbReference type="Gene3D" id="2.60.40.680">
    <property type="match status" value="1"/>
</dbReference>
<dbReference type="Pfam" id="PF00082">
    <property type="entry name" value="Peptidase_S8"/>
    <property type="match status" value="1"/>
</dbReference>
<dbReference type="Gene3D" id="3.40.50.200">
    <property type="entry name" value="Peptidase S8/S53 domain"/>
    <property type="match status" value="1"/>
</dbReference>
<keyword evidence="4 9" id="KW-0645">Protease</keyword>
<keyword evidence="15" id="KW-1185">Reference proteome</keyword>
<evidence type="ECO:0000259" key="13">
    <source>
        <dbReference type="PROSITE" id="PS51766"/>
    </source>
</evidence>
<dbReference type="InterPro" id="IPR000209">
    <property type="entry name" value="Peptidase_S8/S53_dom"/>
</dbReference>
<feature type="domain" description="Dockerin" evidence="13">
    <location>
        <begin position="1262"/>
        <end position="1325"/>
    </location>
</feature>
<dbReference type="InterPro" id="IPR002102">
    <property type="entry name" value="Cohesin_dom"/>
</dbReference>
<dbReference type="Gene3D" id="1.10.1330.10">
    <property type="entry name" value="Dockerin domain"/>
    <property type="match status" value="1"/>
</dbReference>
<dbReference type="GO" id="GO:0004252">
    <property type="term" value="F:serine-type endopeptidase activity"/>
    <property type="evidence" value="ECO:0007669"/>
    <property type="project" value="UniProtKB-UniRule"/>
</dbReference>
<feature type="signal peptide" evidence="12">
    <location>
        <begin position="1"/>
        <end position="22"/>
    </location>
</feature>
<accession>A0A2W1LHB9</accession>
<dbReference type="GO" id="GO:0006508">
    <property type="term" value="P:proteolysis"/>
    <property type="evidence" value="ECO:0007669"/>
    <property type="project" value="UniProtKB-KW"/>
</dbReference>
<dbReference type="Pfam" id="PF00404">
    <property type="entry name" value="Dockerin_1"/>
    <property type="match status" value="1"/>
</dbReference>
<dbReference type="InterPro" id="IPR003137">
    <property type="entry name" value="PA_domain"/>
</dbReference>
<dbReference type="InterPro" id="IPR008965">
    <property type="entry name" value="CBM2/CBM3_carb-bd_dom_sf"/>
</dbReference>
<dbReference type="PROSITE" id="PS51766">
    <property type="entry name" value="DOCKERIN"/>
    <property type="match status" value="1"/>
</dbReference>
<feature type="active site" description="Charge relay system" evidence="8 9">
    <location>
        <position position="236"/>
    </location>
</feature>
<evidence type="ECO:0000256" key="4">
    <source>
        <dbReference type="ARBA" id="ARBA00022670"/>
    </source>
</evidence>
<dbReference type="InterPro" id="IPR023827">
    <property type="entry name" value="Peptidase_S8_Asp-AS"/>
</dbReference>
<dbReference type="GO" id="GO:0004553">
    <property type="term" value="F:hydrolase activity, hydrolyzing O-glycosyl compounds"/>
    <property type="evidence" value="ECO:0007669"/>
    <property type="project" value="InterPro"/>
</dbReference>
<evidence type="ECO:0000256" key="9">
    <source>
        <dbReference type="PROSITE-ProRule" id="PRU01240"/>
    </source>
</evidence>
<evidence type="ECO:0000313" key="15">
    <source>
        <dbReference type="Proteomes" id="UP000249522"/>
    </source>
</evidence>
<keyword evidence="3" id="KW-0964">Secreted</keyword>
<feature type="active site" description="Charge relay system" evidence="8 9">
    <location>
        <position position="279"/>
    </location>
</feature>
<dbReference type="InterPro" id="IPR010259">
    <property type="entry name" value="S8pro/Inhibitor_I9"/>
</dbReference>
<dbReference type="InterPro" id="IPR013784">
    <property type="entry name" value="Carb-bd-like_fold"/>
</dbReference>
<proteinExistence type="inferred from homology"/>
<comment type="similarity">
    <text evidence="1 9 10">Belongs to the peptidase S8 family.</text>
</comment>
<dbReference type="PROSITE" id="PS51892">
    <property type="entry name" value="SUBTILASE"/>
    <property type="match status" value="1"/>
</dbReference>
<feature type="region of interest" description="Disordered" evidence="11">
    <location>
        <begin position="258"/>
        <end position="300"/>
    </location>
</feature>
<evidence type="ECO:0000256" key="6">
    <source>
        <dbReference type="ARBA" id="ARBA00022801"/>
    </source>
</evidence>
<evidence type="ECO:0000256" key="10">
    <source>
        <dbReference type="RuleBase" id="RU003355"/>
    </source>
</evidence>
<comment type="caution">
    <text evidence="14">The sequence shown here is derived from an EMBL/GenBank/DDBJ whole genome shotgun (WGS) entry which is preliminary data.</text>
</comment>
<sequence>MKKAKIAGLLTAAMLVSLTAQGAGVAAAAKPEGKQLISQISSQELQLPGKFTLKQTDEKLRLAGESSSAEEASYKLEQISGDQAAAAVQSKSAALNFVPSSESSKSVTVIVELQSEPLAVHEAQLKQGKMKAASNHKTVIAKEQASFQAAASRLPGAKLKHKYTKVFNGYSMTLPANQVDRLTALPGVKAVYPSHTYTVDPMTVQPLMNDSAPHIGAGLYWDSGYDGEGIKVGVIDTGVDYNHPSLKDAYKGGYDFVDDDTDPMETQPDPNDPEAATNHGTHVSGTVLGRGNPENPDGSTGWVRGVAPGADLYAYRVLGPGGSGTTEDVIAAIERSVEDGMDVINLSLGDEINDQFSADSIALNNSVLAGVVTVTSNGNAGPGDATTGTPATSELAISVGASTPPGTVPLADGKSSLTDSVSYDLRVMAYKSDSNYKELKSKSLPLVYTGLGKAEDFAGKDLTGKIAFIKRGEIAFTEKIANAKAAGAAAAIIFNRDDLEGHAGNLLEDSPKYIPTFDMKGSDGRMLLAALEKAGEGTFTLTGFGSYEDPGDEMADFSSRGPALPEYEIKPDISAPGVSIRSSVPAFDGNYEYAYDYFQGTSMAAPHVAGAAALLLDHDADLTPNQIKSLMMNTAVKLQDRSSERYSHMVQGAGRLDLGSVLEANAIAMVRETTAAVASEELTEYHTGSISYGVLKQGSEASRTVDVENISGKSVSYDITTVWYGTAPGSLAASSAQVTAAAGETSSFEVDLAIDTDMPDGRYEGEVILTETAGERVLRIPVAVYVMETIELPSVVSDVEITPDIFSPNEDGSLDTSAITFNVNAKNDYVSLDAYDDATGKWLGTIFETDGLEPGSYKLSGWNGEVVKEGEISVLPDSLYVMVPWAGTDGGDIEPIDDELVPFVVDTGAPEASVDEKLSKVTEDSAVITGQVDSDLLIDIFGEYSGIGAGAMYERNGEWLQADGTIAEDGAFTIPVPVFAGDNIYEVYVYDQAGNGMTVPAKVITYTSTANPDPTDASVTVKTPEADVKAGDPFTVEVEFAKLTDLYSAQFSLTYDTALTKGTVKPSVTMATYLEQANPGASLIYDEKLVDLGNGKHRADYILSMVGDVSGFTGSGTLAEFNFSAAVKGSYDFQLSDVRFLGSEGQEIQPGTINGGSVKVVEEPAGPGPGEHMISGSISAEAFGDEVNFDDVWYKGEDGKLQVVVEALDASGKVVKMGTVKADGTYAISVPAGTYTIRVVVPGHISKSETVKVDGAKSVSFGPLTAGDVNNDAVIDLADLNQAARAFGKSAPWSSKSIGQTDINRDGAVNILDISYILKNYGENE</sequence>
<dbReference type="InterPro" id="IPR036852">
    <property type="entry name" value="Peptidase_S8/S53_dom_sf"/>
</dbReference>
<dbReference type="InterPro" id="IPR037045">
    <property type="entry name" value="S8pro/Inhibitor_I9_sf"/>
</dbReference>
<dbReference type="Pfam" id="PF02225">
    <property type="entry name" value="PA"/>
    <property type="match status" value="1"/>
</dbReference>
<dbReference type="PROSITE" id="PS00018">
    <property type="entry name" value="EF_HAND_1"/>
    <property type="match status" value="1"/>
</dbReference>
<dbReference type="PROSITE" id="PS00137">
    <property type="entry name" value="SUBTILASE_HIS"/>
    <property type="match status" value="1"/>
</dbReference>
<dbReference type="InterPro" id="IPR002105">
    <property type="entry name" value="Dockerin_1_rpt"/>
</dbReference>
<dbReference type="InterPro" id="IPR022398">
    <property type="entry name" value="Peptidase_S8_His-AS"/>
</dbReference>
<dbReference type="InterPro" id="IPR046450">
    <property type="entry name" value="PA_dom_sf"/>
</dbReference>
<dbReference type="SUPFAM" id="SSF52743">
    <property type="entry name" value="Subtilisin-like"/>
    <property type="match status" value="1"/>
</dbReference>
<feature type="active site" description="Charge relay system" evidence="8 9">
    <location>
        <position position="602"/>
    </location>
</feature>
<evidence type="ECO:0000256" key="2">
    <source>
        <dbReference type="ARBA" id="ARBA00022512"/>
    </source>
</evidence>
<keyword evidence="2" id="KW-0134">Cell wall</keyword>
<dbReference type="Gene3D" id="3.30.70.80">
    <property type="entry name" value="Peptidase S8 propeptide/proteinase inhibitor I9"/>
    <property type="match status" value="1"/>
</dbReference>
<dbReference type="RefSeq" id="WP_111148225.1">
    <property type="nucleotide sequence ID" value="NZ_QKRB01000053.1"/>
</dbReference>
<dbReference type="CDD" id="cd08547">
    <property type="entry name" value="Type_II_cohesin"/>
    <property type="match status" value="1"/>
</dbReference>
<dbReference type="GO" id="GO:0030246">
    <property type="term" value="F:carbohydrate binding"/>
    <property type="evidence" value="ECO:0007669"/>
    <property type="project" value="InterPro"/>
</dbReference>
<dbReference type="InterPro" id="IPR034213">
    <property type="entry name" value="S8_Vpr-like"/>
</dbReference>
<evidence type="ECO:0000256" key="8">
    <source>
        <dbReference type="PIRSR" id="PIRSR615500-1"/>
    </source>
</evidence>
<protein>
    <recommendedName>
        <fullName evidence="13">Dockerin domain-containing protein</fullName>
    </recommendedName>
</protein>
<dbReference type="GO" id="GO:0000272">
    <property type="term" value="P:polysaccharide catabolic process"/>
    <property type="evidence" value="ECO:0007669"/>
    <property type="project" value="InterPro"/>
</dbReference>
<dbReference type="PROSITE" id="PS00136">
    <property type="entry name" value="SUBTILASE_ASP"/>
    <property type="match status" value="1"/>
</dbReference>
<dbReference type="CDD" id="cd14254">
    <property type="entry name" value="Dockerin_II"/>
    <property type="match status" value="1"/>
</dbReference>
<organism evidence="14 15">
    <name type="scientific">Paenibacillus sambharensis</name>
    <dbReference type="NCBI Taxonomy" id="1803190"/>
    <lineage>
        <taxon>Bacteria</taxon>
        <taxon>Bacillati</taxon>
        <taxon>Bacillota</taxon>
        <taxon>Bacilli</taxon>
        <taxon>Bacillales</taxon>
        <taxon>Paenibacillaceae</taxon>
        <taxon>Paenibacillus</taxon>
    </lineage>
</organism>
<reference evidence="14 15" key="1">
    <citation type="submission" date="2018-06" db="EMBL/GenBank/DDBJ databases">
        <title>Paenibacillus imtechensis sp. nov.</title>
        <authorList>
            <person name="Pinnaka A.K."/>
            <person name="Singh H."/>
            <person name="Kaur M."/>
        </authorList>
    </citation>
    <scope>NUCLEOTIDE SEQUENCE [LARGE SCALE GENOMIC DNA]</scope>
    <source>
        <strain evidence="14 15">SMB1</strain>
    </source>
</reference>
<dbReference type="Gene3D" id="2.60.40.1120">
    <property type="entry name" value="Carboxypeptidase-like, regulatory domain"/>
    <property type="match status" value="1"/>
</dbReference>
<dbReference type="InterPro" id="IPR018247">
    <property type="entry name" value="EF_Hand_1_Ca_BS"/>
</dbReference>
<dbReference type="SUPFAM" id="SSF49384">
    <property type="entry name" value="Carbohydrate-binding domain"/>
    <property type="match status" value="1"/>
</dbReference>
<dbReference type="OrthoDB" id="9798386at2"/>